<comment type="caution">
    <text evidence="1">The sequence shown here is derived from an EMBL/GenBank/DDBJ whole genome shotgun (WGS) entry which is preliminary data.</text>
</comment>
<evidence type="ECO:0000313" key="2">
    <source>
        <dbReference type="Proteomes" id="UP000186817"/>
    </source>
</evidence>
<sequence>MPSCTCLVRLLDKGAPVSSDEGGFGLKTGGLPPMETTTAPCSLRPVTLAMGAPARSDKGPASRHCFTTPPARTSHLSWRCMTMRASTVSASPGAEFAALVPNSARRLGAKARRKAVGGQPFRWARLKEAAVIARAKVAERAKVRKLGKAKAVRTAAIAPPPPLPVPEPPLMTALPRQRASKPIQVLQSVVHSFMSSKFLGGKGLCDCPELICREKRGTLLKIGLPAFLTQGEKTGTDFRSFDLFCSSRTCGEGSMT</sequence>
<keyword evidence="2" id="KW-1185">Reference proteome</keyword>
<reference evidence="1 2" key="1">
    <citation type="submission" date="2016-02" db="EMBL/GenBank/DDBJ databases">
        <title>Genome analysis of coral dinoflagellate symbionts highlights evolutionary adaptations to a symbiotic lifestyle.</title>
        <authorList>
            <person name="Aranda M."/>
            <person name="Li Y."/>
            <person name="Liew Y.J."/>
            <person name="Baumgarten S."/>
            <person name="Simakov O."/>
            <person name="Wilson M."/>
            <person name="Piel J."/>
            <person name="Ashoor H."/>
            <person name="Bougouffa S."/>
            <person name="Bajic V.B."/>
            <person name="Ryu T."/>
            <person name="Ravasi T."/>
            <person name="Bayer T."/>
            <person name="Micklem G."/>
            <person name="Kim H."/>
            <person name="Bhak J."/>
            <person name="Lajeunesse T.C."/>
            <person name="Voolstra C.R."/>
        </authorList>
    </citation>
    <scope>NUCLEOTIDE SEQUENCE [LARGE SCALE GENOMIC DNA]</scope>
    <source>
        <strain evidence="1 2">CCMP2467</strain>
    </source>
</reference>
<dbReference type="AlphaFoldDB" id="A0A1Q9ERK9"/>
<dbReference type="EMBL" id="LSRX01000085">
    <property type="protein sequence ID" value="OLQ10056.1"/>
    <property type="molecule type" value="Genomic_DNA"/>
</dbReference>
<protein>
    <submittedName>
        <fullName evidence="1">Uncharacterized protein</fullName>
    </submittedName>
</protein>
<evidence type="ECO:0000313" key="1">
    <source>
        <dbReference type="EMBL" id="OLQ10056.1"/>
    </source>
</evidence>
<dbReference type="Proteomes" id="UP000186817">
    <property type="component" value="Unassembled WGS sequence"/>
</dbReference>
<gene>
    <name evidence="1" type="ORF">AK812_SmicGene6254</name>
</gene>
<accession>A0A1Q9ERK9</accession>
<organism evidence="1 2">
    <name type="scientific">Symbiodinium microadriaticum</name>
    <name type="common">Dinoflagellate</name>
    <name type="synonym">Zooxanthella microadriatica</name>
    <dbReference type="NCBI Taxonomy" id="2951"/>
    <lineage>
        <taxon>Eukaryota</taxon>
        <taxon>Sar</taxon>
        <taxon>Alveolata</taxon>
        <taxon>Dinophyceae</taxon>
        <taxon>Suessiales</taxon>
        <taxon>Symbiodiniaceae</taxon>
        <taxon>Symbiodinium</taxon>
    </lineage>
</organism>
<dbReference type="OrthoDB" id="445913at2759"/>
<name>A0A1Q9ERK9_SYMMI</name>
<proteinExistence type="predicted"/>